<protein>
    <recommendedName>
        <fullName evidence="4">Carboxypeptidase regulatory-like domain-containing protein</fullName>
    </recommendedName>
</protein>
<dbReference type="SUPFAM" id="SSF49452">
    <property type="entry name" value="Starch-binding domain-like"/>
    <property type="match status" value="1"/>
</dbReference>
<organism evidence="2 3">
    <name type="scientific">Anaeromyxobacter paludicola</name>
    <dbReference type="NCBI Taxonomy" id="2918171"/>
    <lineage>
        <taxon>Bacteria</taxon>
        <taxon>Pseudomonadati</taxon>
        <taxon>Myxococcota</taxon>
        <taxon>Myxococcia</taxon>
        <taxon>Myxococcales</taxon>
        <taxon>Cystobacterineae</taxon>
        <taxon>Anaeromyxobacteraceae</taxon>
        <taxon>Anaeromyxobacter</taxon>
    </lineage>
</organism>
<reference evidence="3" key="1">
    <citation type="journal article" date="2022" name="Int. J. Syst. Evol. Microbiol.">
        <title>Anaeromyxobacter oryzae sp. nov., Anaeromyxobacter diazotrophicus sp. nov. and Anaeromyxobacter paludicola sp. nov., isolated from paddy soils.</title>
        <authorList>
            <person name="Itoh H."/>
            <person name="Xu Z."/>
            <person name="Mise K."/>
            <person name="Masuda Y."/>
            <person name="Ushijima N."/>
            <person name="Hayakawa C."/>
            <person name="Shiratori Y."/>
            <person name="Senoo K."/>
        </authorList>
    </citation>
    <scope>NUCLEOTIDE SEQUENCE [LARGE SCALE GENOMIC DNA]</scope>
    <source>
        <strain evidence="3">Red630</strain>
    </source>
</reference>
<dbReference type="RefSeq" id="WP_248343222.1">
    <property type="nucleotide sequence ID" value="NZ_AP025592.1"/>
</dbReference>
<feature type="compositionally biased region" description="Gly residues" evidence="1">
    <location>
        <begin position="34"/>
        <end position="46"/>
    </location>
</feature>
<dbReference type="SUPFAM" id="SSF49478">
    <property type="entry name" value="Cna protein B-type domain"/>
    <property type="match status" value="1"/>
</dbReference>
<dbReference type="PROSITE" id="PS51257">
    <property type="entry name" value="PROKAR_LIPOPROTEIN"/>
    <property type="match status" value="1"/>
</dbReference>
<dbReference type="EMBL" id="AP025592">
    <property type="protein sequence ID" value="BDG10711.1"/>
    <property type="molecule type" value="Genomic_DNA"/>
</dbReference>
<evidence type="ECO:0008006" key="4">
    <source>
        <dbReference type="Google" id="ProtNLM"/>
    </source>
</evidence>
<keyword evidence="3" id="KW-1185">Reference proteome</keyword>
<feature type="region of interest" description="Disordered" evidence="1">
    <location>
        <begin position="34"/>
        <end position="66"/>
    </location>
</feature>
<dbReference type="InterPro" id="IPR006624">
    <property type="entry name" value="Beta-propeller_rpt_TECPR"/>
</dbReference>
<evidence type="ECO:0000256" key="1">
    <source>
        <dbReference type="SAM" id="MobiDB-lite"/>
    </source>
</evidence>
<sequence>MSGTSARSGGALAVTVLLASLACSSGGGGDGGVRGTNAGGDGGAGGAAPDAGVDGGAGSPPPPATGALHAISGTVSGASGGVAISLTGVNVQLLGSSAIDVHPDARGGYRFGAVPDGEYVLFPEGPGLAFSPPRSRVTVSGHDVTRVDFAASAASSSLVISGTISGAAPDGITVRLSPAPGFPFGQTVTTADGGRYAFTDLHPGEYLLTPFLEGNTFTPPDRLLDLGAADASGQDFAQRAAPVERRFRPVCRGGWCVETPQPQGNVLSGIWGSSTRDVWAVGWDVLLHWDGAAWSAYAPASPGGAAALENRFAAVWGSSADDVWAVGWSIQHWDGRGWTAVPSGLTDVGQLSLTSIWGSAADDVWAMGGWTVLHWDGYAWSASPPPVGTSLQAVWGSAADDVWAVGTGEPMHWDGRSWSPVPTPMSALAAFAAAWNLGGGPRLTSVWGSSARDVWAVGWNGVVLHWDGQAWSAVPTPAGWWTQEAAVWGSSATDAWIVGGIGALHWDGATWSSASLPESNPLALWGSAADDVWAVGNDGEMLHWDGVAWSKTPDRIFARELTGVWVHDDADAWAVDELGSIFHWDGASWITASHPGTGFRAVWGSAGDDVWAVGAGAVHWDGSAWSAVPAPPGADPRRILTAVFGTSASDVWAVGNGEVWHWDGANWSIAPAPNLTFTGVWASAPDDAWATASGGVTYNPDFPAMAHWNGKTWTTVTDRATAGYLNGVWGSSARDVWAVGDGGRILHFDGTAWTRVAGAQDDLYAISGSGPNDVWAVGGRGGGAAVGSVNFGGAVLHWDGSAWTKQETPFGPPSVYGGGRLAAVSGSPSGLVWAVGAYRTILRHQR</sequence>
<name>A0ABN6NDX8_9BACT</name>
<gene>
    <name evidence="2" type="ORF">AMPC_38240</name>
</gene>
<dbReference type="InterPro" id="IPR013784">
    <property type="entry name" value="Carb-bd-like_fold"/>
</dbReference>
<accession>A0ABN6NDX8</accession>
<dbReference type="Proteomes" id="UP001162734">
    <property type="component" value="Chromosome"/>
</dbReference>
<proteinExistence type="predicted"/>
<evidence type="ECO:0000313" key="2">
    <source>
        <dbReference type="EMBL" id="BDG10711.1"/>
    </source>
</evidence>
<evidence type="ECO:0000313" key="3">
    <source>
        <dbReference type="Proteomes" id="UP001162734"/>
    </source>
</evidence>
<dbReference type="SMART" id="SM00706">
    <property type="entry name" value="TECPR"/>
    <property type="match status" value="7"/>
</dbReference>